<dbReference type="Gene3D" id="3.90.1200.10">
    <property type="match status" value="1"/>
</dbReference>
<reference evidence="2" key="1">
    <citation type="journal article" date="2020" name="Stud. Mycol.">
        <title>101 Dothideomycetes genomes: a test case for predicting lifestyles and emergence of pathogens.</title>
        <authorList>
            <person name="Haridas S."/>
            <person name="Albert R."/>
            <person name="Binder M."/>
            <person name="Bloem J."/>
            <person name="Labutti K."/>
            <person name="Salamov A."/>
            <person name="Andreopoulos B."/>
            <person name="Baker S."/>
            <person name="Barry K."/>
            <person name="Bills G."/>
            <person name="Bluhm B."/>
            <person name="Cannon C."/>
            <person name="Castanera R."/>
            <person name="Culley D."/>
            <person name="Daum C."/>
            <person name="Ezra D."/>
            <person name="Gonzalez J."/>
            <person name="Henrissat B."/>
            <person name="Kuo A."/>
            <person name="Liang C."/>
            <person name="Lipzen A."/>
            <person name="Lutzoni F."/>
            <person name="Magnuson J."/>
            <person name="Mondo S."/>
            <person name="Nolan M."/>
            <person name="Ohm R."/>
            <person name="Pangilinan J."/>
            <person name="Park H.-J."/>
            <person name="Ramirez L."/>
            <person name="Alfaro M."/>
            <person name="Sun H."/>
            <person name="Tritt A."/>
            <person name="Yoshinaga Y."/>
            <person name="Zwiers L.-H."/>
            <person name="Turgeon B."/>
            <person name="Goodwin S."/>
            <person name="Spatafora J."/>
            <person name="Crous P."/>
            <person name="Grigoriev I."/>
        </authorList>
    </citation>
    <scope>NUCLEOTIDE SEQUENCE</scope>
    <source>
        <strain evidence="2">CBS 123094</strain>
    </source>
</reference>
<dbReference type="PANTHER" id="PTHR21310">
    <property type="entry name" value="AMINOGLYCOSIDE PHOSPHOTRANSFERASE-RELATED-RELATED"/>
    <property type="match status" value="1"/>
</dbReference>
<dbReference type="EMBL" id="ML977721">
    <property type="protein sequence ID" value="KAF1993204.1"/>
    <property type="molecule type" value="Genomic_DNA"/>
</dbReference>
<dbReference type="InterPro" id="IPR051678">
    <property type="entry name" value="AGP_Transferase"/>
</dbReference>
<sequence>MVFEPETENAQFAEGDNRFDATKLSNRERHTILWDSIFCDYKWIEEIVRDFSATPFLIGTRLDALHLGNKDDSKPLYVALISGDISGDVIYTKDLFFSCLKPHKLVEGTDEILFDSGIILNISDILNCPELIPMDIKQVLYDGDKLGSTYSFWRDVDGAPRRLEPAYITLTKSRIPGDEEHFWILKLKSNDDPSGLESKRHFVDVRILTNILNSPSIHLKAHHQPIDISNDYFQYSESSGFVPLFKSIIPIFFQTHVYKGGAQLACWKSSLSRFSILVESPGNDRLGLTGRVACVAGPPCGGGVVSIVTSGAAAAAFCLPFCGDLPGGRPTLRQQKKYHIRRQLPKYRAFEAVMLMDWDSCAELENLNRALNWSRKFQECRGERLTSWVSSFHQSHLPCRLANEAIAEEKRGSFNWTCKVVFTNGEAWMVRFPIDGKVKNPDEKVEIEVATMKVIREHTDIPVPEVKAWGLASENKLELGPFIITPFIEGVSLADFLRDQNDQKSRMLREDVEDADIQTIYKQIAHFMLQLSKLNFPRIGSLSNDSHNDDDTNFAATISSRPMTWKAHEILNVGGVNVFCPANTTFSSTAEYLQHVAEQDWRHLIEQLNSIDDEEDARLKYTFWSVFKKLVPRFVSHDYDRGPFKLICDDFGPANMMVNNTKDLKIVAVLDWEWSYAGPYQLFCSPPRWLVIDRPNQWACEDERLQRYSKYLDILIQALEKEEVDTSQDIAPMEERLSTMMKKQKEGQMWFHHIIWEGFNGPTCVPFQKLRAAVPDFDELAAAIPEGEIHEFVKTKMQHLIDYKKKLDGYGDAVNFLK</sequence>
<dbReference type="AlphaFoldDB" id="A0A6A5VW54"/>
<name>A0A6A5VW54_9PLEO</name>
<accession>A0A6A5VW54</accession>
<dbReference type="InterPro" id="IPR002575">
    <property type="entry name" value="Aminoglycoside_PTrfase"/>
</dbReference>
<proteinExistence type="predicted"/>
<dbReference type="SUPFAM" id="SSF56112">
    <property type="entry name" value="Protein kinase-like (PK-like)"/>
    <property type="match status" value="1"/>
</dbReference>
<evidence type="ECO:0000313" key="2">
    <source>
        <dbReference type="EMBL" id="KAF1993204.1"/>
    </source>
</evidence>
<organism evidence="2 3">
    <name type="scientific">Amniculicola lignicola CBS 123094</name>
    <dbReference type="NCBI Taxonomy" id="1392246"/>
    <lineage>
        <taxon>Eukaryota</taxon>
        <taxon>Fungi</taxon>
        <taxon>Dikarya</taxon>
        <taxon>Ascomycota</taxon>
        <taxon>Pezizomycotina</taxon>
        <taxon>Dothideomycetes</taxon>
        <taxon>Pleosporomycetidae</taxon>
        <taxon>Pleosporales</taxon>
        <taxon>Amniculicolaceae</taxon>
        <taxon>Amniculicola</taxon>
    </lineage>
</organism>
<dbReference type="Proteomes" id="UP000799779">
    <property type="component" value="Unassembled WGS sequence"/>
</dbReference>
<evidence type="ECO:0000259" key="1">
    <source>
        <dbReference type="Pfam" id="PF01636"/>
    </source>
</evidence>
<dbReference type="Gene3D" id="3.30.200.20">
    <property type="entry name" value="Phosphorylase Kinase, domain 1"/>
    <property type="match status" value="1"/>
</dbReference>
<feature type="domain" description="Aminoglycoside phosphotransferase" evidence="1">
    <location>
        <begin position="420"/>
        <end position="679"/>
    </location>
</feature>
<dbReference type="PANTHER" id="PTHR21310:SF37">
    <property type="entry name" value="AMINOGLYCOSIDE PHOSPHOTRANSFERASE DOMAIN-CONTAINING PROTEIN"/>
    <property type="match status" value="1"/>
</dbReference>
<protein>
    <recommendedName>
        <fullName evidence="1">Aminoglycoside phosphotransferase domain-containing protein</fullName>
    </recommendedName>
</protein>
<dbReference type="InterPro" id="IPR011009">
    <property type="entry name" value="Kinase-like_dom_sf"/>
</dbReference>
<gene>
    <name evidence="2" type="ORF">P154DRAFT_625622</name>
</gene>
<evidence type="ECO:0000313" key="3">
    <source>
        <dbReference type="Proteomes" id="UP000799779"/>
    </source>
</evidence>
<dbReference type="Pfam" id="PF01636">
    <property type="entry name" value="APH"/>
    <property type="match status" value="1"/>
</dbReference>
<keyword evidence="3" id="KW-1185">Reference proteome</keyword>
<dbReference type="OrthoDB" id="3757973at2759"/>